<dbReference type="InterPro" id="IPR020095">
    <property type="entry name" value="PsdUridine_synth_TruA_C"/>
</dbReference>
<dbReference type="InterPro" id="IPR020097">
    <property type="entry name" value="PsdUridine_synth_TruA_a/b_dom"/>
</dbReference>
<dbReference type="Gene3D" id="3.30.70.660">
    <property type="entry name" value="Pseudouridine synthase I, catalytic domain, C-terminal subdomain"/>
    <property type="match status" value="1"/>
</dbReference>
<dbReference type="GO" id="GO:0031119">
    <property type="term" value="P:tRNA pseudouridine synthesis"/>
    <property type="evidence" value="ECO:0007669"/>
    <property type="project" value="UniProtKB-UniRule"/>
</dbReference>
<evidence type="ECO:0000256" key="7">
    <source>
        <dbReference type="RuleBase" id="RU003792"/>
    </source>
</evidence>
<evidence type="ECO:0000256" key="4">
    <source>
        <dbReference type="HAMAP-Rule" id="MF_00171"/>
    </source>
</evidence>
<dbReference type="PANTHER" id="PTHR11142:SF0">
    <property type="entry name" value="TRNA PSEUDOURIDINE SYNTHASE-LIKE 1"/>
    <property type="match status" value="1"/>
</dbReference>
<keyword evidence="3 4" id="KW-0413">Isomerase</keyword>
<feature type="domain" description="Pseudouridine synthase I TruA alpha/beta" evidence="8">
    <location>
        <begin position="10"/>
        <end position="104"/>
    </location>
</feature>
<dbReference type="eggNOG" id="COG0101">
    <property type="taxonomic scope" value="Bacteria"/>
</dbReference>
<dbReference type="InterPro" id="IPR020103">
    <property type="entry name" value="PsdUridine_synth_cat_dom_sf"/>
</dbReference>
<gene>
    <name evidence="4" type="primary">truA</name>
    <name evidence="9" type="ORF">DealDRAFT_1490</name>
</gene>
<dbReference type="AlphaFoldDB" id="C0GG81"/>
<dbReference type="HAMAP" id="MF_00171">
    <property type="entry name" value="TruA"/>
    <property type="match status" value="1"/>
</dbReference>
<evidence type="ECO:0000256" key="1">
    <source>
        <dbReference type="ARBA" id="ARBA00009375"/>
    </source>
</evidence>
<dbReference type="InterPro" id="IPR001406">
    <property type="entry name" value="PsdUridine_synth_TruA"/>
</dbReference>
<dbReference type="STRING" id="555088.DealDRAFT_1490"/>
<comment type="catalytic activity">
    <reaction evidence="4 7">
        <text>uridine(38/39/40) in tRNA = pseudouridine(38/39/40) in tRNA</text>
        <dbReference type="Rhea" id="RHEA:22376"/>
        <dbReference type="Rhea" id="RHEA-COMP:10085"/>
        <dbReference type="Rhea" id="RHEA-COMP:10087"/>
        <dbReference type="ChEBI" id="CHEBI:65314"/>
        <dbReference type="ChEBI" id="CHEBI:65315"/>
        <dbReference type="EC" id="5.4.99.12"/>
    </reaction>
</comment>
<dbReference type="OrthoDB" id="9811823at2"/>
<dbReference type="NCBIfam" id="TIGR00071">
    <property type="entry name" value="hisT_truA"/>
    <property type="match status" value="1"/>
</dbReference>
<comment type="caution">
    <text evidence="9">The sequence shown here is derived from an EMBL/GenBank/DDBJ whole genome shotgun (WGS) entry which is preliminary data.</text>
</comment>
<dbReference type="RefSeq" id="WP_008516269.1">
    <property type="nucleotide sequence ID" value="NZ_ACJM01000006.1"/>
</dbReference>
<feature type="domain" description="Pseudouridine synthase I TruA alpha/beta" evidence="8">
    <location>
        <begin position="143"/>
        <end position="244"/>
    </location>
</feature>
<evidence type="ECO:0000256" key="5">
    <source>
        <dbReference type="PIRSR" id="PIRSR001430-1"/>
    </source>
</evidence>
<protein>
    <recommendedName>
        <fullName evidence="4">tRNA pseudouridine synthase A</fullName>
        <ecNumber evidence="4">5.4.99.12</ecNumber>
    </recommendedName>
    <alternativeName>
        <fullName evidence="4">tRNA pseudouridine(38-40) synthase</fullName>
    </alternativeName>
    <alternativeName>
        <fullName evidence="4">tRNA pseudouridylate synthase I</fullName>
    </alternativeName>
    <alternativeName>
        <fullName evidence="4">tRNA-uridine isomerase I</fullName>
    </alternativeName>
</protein>
<feature type="binding site" evidence="4 6">
    <location>
        <position position="110"/>
    </location>
    <ligand>
        <name>substrate</name>
    </ligand>
</feature>
<dbReference type="InterPro" id="IPR020094">
    <property type="entry name" value="TruA/RsuA/RluB/E/F_N"/>
</dbReference>
<dbReference type="EMBL" id="ACJM01000006">
    <property type="protein sequence ID" value="EEG77770.1"/>
    <property type="molecule type" value="Genomic_DNA"/>
</dbReference>
<keyword evidence="2 4" id="KW-0819">tRNA processing</keyword>
<comment type="subunit">
    <text evidence="4">Homodimer.</text>
</comment>
<feature type="active site" description="Nucleophile" evidence="4 5">
    <location>
        <position position="52"/>
    </location>
</feature>
<evidence type="ECO:0000256" key="2">
    <source>
        <dbReference type="ARBA" id="ARBA00022694"/>
    </source>
</evidence>
<dbReference type="SUPFAM" id="SSF55120">
    <property type="entry name" value="Pseudouridine synthase"/>
    <property type="match status" value="1"/>
</dbReference>
<dbReference type="PIRSF" id="PIRSF001430">
    <property type="entry name" value="tRNA_psdUrid_synth"/>
    <property type="match status" value="1"/>
</dbReference>
<accession>C0GG81</accession>
<comment type="similarity">
    <text evidence="1 4 7">Belongs to the tRNA pseudouridine synthase TruA family.</text>
</comment>
<comment type="caution">
    <text evidence="4">Lacks conserved residue(s) required for the propagation of feature annotation.</text>
</comment>
<evidence type="ECO:0000256" key="3">
    <source>
        <dbReference type="ARBA" id="ARBA00023235"/>
    </source>
</evidence>
<comment type="function">
    <text evidence="4">Formation of pseudouridine at positions 38, 39 and 40 in the anticodon stem and loop of transfer RNAs.</text>
</comment>
<dbReference type="GO" id="GO:0160147">
    <property type="term" value="F:tRNA pseudouridine(38-40) synthase activity"/>
    <property type="evidence" value="ECO:0007669"/>
    <property type="project" value="UniProtKB-EC"/>
</dbReference>
<dbReference type="CDD" id="cd02570">
    <property type="entry name" value="PseudoU_synth_EcTruA"/>
    <property type="match status" value="1"/>
</dbReference>
<organism evidence="9 10">
    <name type="scientific">Dethiobacter alkaliphilus AHT 1</name>
    <dbReference type="NCBI Taxonomy" id="555088"/>
    <lineage>
        <taxon>Bacteria</taxon>
        <taxon>Bacillati</taxon>
        <taxon>Bacillota</taxon>
        <taxon>Dethiobacteria</taxon>
        <taxon>Dethiobacterales</taxon>
        <taxon>Dethiobacteraceae</taxon>
        <taxon>Dethiobacter</taxon>
    </lineage>
</organism>
<proteinExistence type="inferred from homology"/>
<dbReference type="Gene3D" id="3.30.70.580">
    <property type="entry name" value="Pseudouridine synthase I, catalytic domain, N-terminal subdomain"/>
    <property type="match status" value="1"/>
</dbReference>
<dbReference type="FunFam" id="3.30.70.580:FF:000001">
    <property type="entry name" value="tRNA pseudouridine synthase A"/>
    <property type="match status" value="1"/>
</dbReference>
<dbReference type="GO" id="GO:0003723">
    <property type="term" value="F:RNA binding"/>
    <property type="evidence" value="ECO:0007669"/>
    <property type="project" value="InterPro"/>
</dbReference>
<dbReference type="Proteomes" id="UP000006443">
    <property type="component" value="Unassembled WGS sequence"/>
</dbReference>
<sequence length="246" mass="27286">MPNIKLTLGYDGTGYHGFQLQKNAVTVQQKLEEAIEKVMGQKVRITASGRTDTGVHATGQVINFFAQTGIPPQRIPHALNAVLPRDIVIYAAEIVSDSFHARFDAVGKTYTYTIDNGAHPQVLSRHHAYHVRFPLDANLMKQAAATLQGKHDFTSFMASGSSVKTTVRNLYRLDVEINWPYITITAAADGFLYNMVRIIAGTLIEVGRGKRDHNLGPVIDAKNRHRAGWTVPAHGLVLREVEYNKK</sequence>
<keyword evidence="10" id="KW-1185">Reference proteome</keyword>
<evidence type="ECO:0000259" key="8">
    <source>
        <dbReference type="Pfam" id="PF01416"/>
    </source>
</evidence>
<evidence type="ECO:0000313" key="10">
    <source>
        <dbReference type="Proteomes" id="UP000006443"/>
    </source>
</evidence>
<dbReference type="PANTHER" id="PTHR11142">
    <property type="entry name" value="PSEUDOURIDYLATE SYNTHASE"/>
    <property type="match status" value="1"/>
</dbReference>
<name>C0GG81_DETAL</name>
<dbReference type="EC" id="5.4.99.12" evidence="4"/>
<reference evidence="9 10" key="1">
    <citation type="submission" date="2009-02" db="EMBL/GenBank/DDBJ databases">
        <title>Sequencing of the draft genome and assembly of Dethiobacter alkaliphilus AHT 1.</title>
        <authorList>
            <consortium name="US DOE Joint Genome Institute (JGI-PGF)"/>
            <person name="Lucas S."/>
            <person name="Copeland A."/>
            <person name="Lapidus A."/>
            <person name="Glavina del Rio T."/>
            <person name="Dalin E."/>
            <person name="Tice H."/>
            <person name="Bruce D."/>
            <person name="Goodwin L."/>
            <person name="Pitluck S."/>
            <person name="Larimer F."/>
            <person name="Land M.L."/>
            <person name="Hauser L."/>
            <person name="Muyzer G."/>
        </authorList>
    </citation>
    <scope>NUCLEOTIDE SEQUENCE [LARGE SCALE GENOMIC DNA]</scope>
    <source>
        <strain evidence="9 10">AHT 1</strain>
    </source>
</reference>
<evidence type="ECO:0000256" key="6">
    <source>
        <dbReference type="PIRSR" id="PIRSR001430-2"/>
    </source>
</evidence>
<dbReference type="Pfam" id="PF01416">
    <property type="entry name" value="PseudoU_synth_1"/>
    <property type="match status" value="2"/>
</dbReference>
<evidence type="ECO:0000313" key="9">
    <source>
        <dbReference type="EMBL" id="EEG77770.1"/>
    </source>
</evidence>